<organism evidence="7 8">
    <name type="scientific">Nosema bombycis (strain CQ1 / CVCC 102059)</name>
    <name type="common">Microsporidian parasite</name>
    <name type="synonym">Pebrine of silkworm</name>
    <dbReference type="NCBI Taxonomy" id="578461"/>
    <lineage>
        <taxon>Eukaryota</taxon>
        <taxon>Fungi</taxon>
        <taxon>Fungi incertae sedis</taxon>
        <taxon>Microsporidia</taxon>
        <taxon>Nosematidae</taxon>
        <taxon>Nosema</taxon>
    </lineage>
</organism>
<dbReference type="Pfam" id="PF01873">
    <property type="entry name" value="eIF-5_eIF-2B"/>
    <property type="match status" value="1"/>
</dbReference>
<evidence type="ECO:0000259" key="6">
    <source>
        <dbReference type="SMART" id="SM00653"/>
    </source>
</evidence>
<dbReference type="OrthoDB" id="10250831at2759"/>
<dbReference type="GO" id="GO:0001732">
    <property type="term" value="P:formation of cytoplasmic translation initiation complex"/>
    <property type="evidence" value="ECO:0007669"/>
    <property type="project" value="TreeGrafter"/>
</dbReference>
<dbReference type="HOGENOM" id="CLU_088630_0_0_1"/>
<evidence type="ECO:0000256" key="3">
    <source>
        <dbReference type="ARBA" id="ARBA00022741"/>
    </source>
</evidence>
<dbReference type="PANTHER" id="PTHR23001:SF7">
    <property type="entry name" value="EUKARYOTIC TRANSLATION INITIATION FACTOR 5"/>
    <property type="match status" value="1"/>
</dbReference>
<dbReference type="VEuPathDB" id="MicrosporidiaDB:NBO_576g0001"/>
<dbReference type="GO" id="GO:0005092">
    <property type="term" value="F:GDP-dissociation inhibitor activity"/>
    <property type="evidence" value="ECO:0007669"/>
    <property type="project" value="TreeGrafter"/>
</dbReference>
<evidence type="ECO:0000256" key="1">
    <source>
        <dbReference type="ARBA" id="ARBA00010397"/>
    </source>
</evidence>
<dbReference type="Gene3D" id="3.30.30.170">
    <property type="match status" value="1"/>
</dbReference>
<feature type="domain" description="Translation initiation factor IF2/IF5" evidence="6">
    <location>
        <begin position="12"/>
        <end position="122"/>
    </location>
</feature>
<dbReference type="GO" id="GO:0005525">
    <property type="term" value="F:GTP binding"/>
    <property type="evidence" value="ECO:0007669"/>
    <property type="project" value="UniProtKB-KW"/>
</dbReference>
<dbReference type="InterPro" id="IPR016190">
    <property type="entry name" value="Transl_init_fac_IF2/IF5_Zn-bd"/>
</dbReference>
<keyword evidence="2 7" id="KW-0396">Initiation factor</keyword>
<protein>
    <submittedName>
        <fullName evidence="7">Eukaryotic translation initiation factor 5</fullName>
    </submittedName>
</protein>
<accession>R0MD91</accession>
<dbReference type="EMBL" id="KB909483">
    <property type="protein sequence ID" value="EOB12040.1"/>
    <property type="molecule type" value="Genomic_DNA"/>
</dbReference>
<keyword evidence="8" id="KW-1185">Reference proteome</keyword>
<dbReference type="GO" id="GO:0071074">
    <property type="term" value="F:eukaryotic initiation factor eIF2 binding"/>
    <property type="evidence" value="ECO:0007669"/>
    <property type="project" value="TreeGrafter"/>
</dbReference>
<gene>
    <name evidence="7" type="primary">IF5</name>
    <name evidence="7" type="ORF">NBO_576g0001</name>
</gene>
<dbReference type="SMART" id="SM00653">
    <property type="entry name" value="eIF2B_5"/>
    <property type="match status" value="1"/>
</dbReference>
<dbReference type="Proteomes" id="UP000016927">
    <property type="component" value="Unassembled WGS sequence"/>
</dbReference>
<dbReference type="STRING" id="578461.R0MD91"/>
<dbReference type="PANTHER" id="PTHR23001">
    <property type="entry name" value="EUKARYOTIC TRANSLATION INITIATION FACTOR"/>
    <property type="match status" value="1"/>
</dbReference>
<reference evidence="7 8" key="1">
    <citation type="journal article" date="2013" name="BMC Genomics">
        <title>Comparative genomics of parasitic silkworm microsporidia reveal an association between genome expansion and host adaptation.</title>
        <authorList>
            <person name="Pan G."/>
            <person name="Xu J."/>
            <person name="Li T."/>
            <person name="Xia Q."/>
            <person name="Liu S.L."/>
            <person name="Zhang G."/>
            <person name="Li S."/>
            <person name="Li C."/>
            <person name="Liu H."/>
            <person name="Yang L."/>
            <person name="Liu T."/>
            <person name="Zhang X."/>
            <person name="Wu Z."/>
            <person name="Fan W."/>
            <person name="Dang X."/>
            <person name="Xiang H."/>
            <person name="Tao M."/>
            <person name="Li Y."/>
            <person name="Hu J."/>
            <person name="Li Z."/>
            <person name="Lin L."/>
            <person name="Luo J."/>
            <person name="Geng L."/>
            <person name="Wang L."/>
            <person name="Long M."/>
            <person name="Wan Y."/>
            <person name="He N."/>
            <person name="Zhang Z."/>
            <person name="Lu C."/>
            <person name="Keeling P.J."/>
            <person name="Wang J."/>
            <person name="Xiang Z."/>
            <person name="Zhou Z."/>
        </authorList>
    </citation>
    <scope>NUCLEOTIDE SEQUENCE [LARGE SCALE GENOMIC DNA]</scope>
    <source>
        <strain evidence="8">CQ1 / CVCC 102059</strain>
    </source>
</reference>
<evidence type="ECO:0000256" key="5">
    <source>
        <dbReference type="ARBA" id="ARBA00023134"/>
    </source>
</evidence>
<dbReference type="Gene3D" id="2.20.25.350">
    <property type="match status" value="1"/>
</dbReference>
<evidence type="ECO:0000256" key="2">
    <source>
        <dbReference type="ARBA" id="ARBA00022540"/>
    </source>
</evidence>
<proteinExistence type="inferred from homology"/>
<keyword evidence="3" id="KW-0547">Nucleotide-binding</keyword>
<dbReference type="AlphaFoldDB" id="R0MD91"/>
<dbReference type="InterPro" id="IPR045196">
    <property type="entry name" value="IF2/IF5"/>
</dbReference>
<dbReference type="GO" id="GO:0003743">
    <property type="term" value="F:translation initiation factor activity"/>
    <property type="evidence" value="ECO:0007669"/>
    <property type="project" value="UniProtKB-KW"/>
</dbReference>
<dbReference type="OMA" id="CKRIGEM"/>
<evidence type="ECO:0000313" key="7">
    <source>
        <dbReference type="EMBL" id="EOB12040.1"/>
    </source>
</evidence>
<evidence type="ECO:0000313" key="8">
    <source>
        <dbReference type="Proteomes" id="UP000016927"/>
    </source>
</evidence>
<dbReference type="SUPFAM" id="SSF100966">
    <property type="entry name" value="Translation initiation factor 2 beta, aIF2beta, N-terminal domain"/>
    <property type="match status" value="1"/>
</dbReference>
<dbReference type="InterPro" id="IPR016189">
    <property type="entry name" value="Transl_init_fac_IF2/IF5_N"/>
</dbReference>
<dbReference type="SUPFAM" id="SSF75689">
    <property type="entry name" value="Zinc-binding domain of translation initiation factor 2 beta"/>
    <property type="match status" value="1"/>
</dbReference>
<dbReference type="GO" id="GO:0005829">
    <property type="term" value="C:cytosol"/>
    <property type="evidence" value="ECO:0007669"/>
    <property type="project" value="TreeGrafter"/>
</dbReference>
<keyword evidence="4" id="KW-0648">Protein biosynthesis</keyword>
<sequence>MIDINRTTTDLHYRYKMPRIIVQHIGKSTGTKTVLVNLDEVCLSLKRDPLHILKFISYELATQTKKEDKKYVVNGKHDNKRIQEVIFDYIDFFVLCSACENPETFYVEENTLSKECLACGAKTKVGNHKLNATILKDIDKQQGNEMYTQFNTVEVDLKEVFKKENVTSIEIYEALKSSGVPEEKMIPTILSYGSEFVPLSSEIIKNLDKKIVFNSIDDFFESSKDFSLLPLIFDLLKESGIKKNELFKFFSKPQNNKKRSLDFKNEINKYFSN</sequence>
<dbReference type="InterPro" id="IPR002735">
    <property type="entry name" value="Transl_init_fac_IF2/IF5_dom"/>
</dbReference>
<evidence type="ECO:0000256" key="4">
    <source>
        <dbReference type="ARBA" id="ARBA00022917"/>
    </source>
</evidence>
<name>R0MD91_NOSB1</name>
<comment type="similarity">
    <text evidence="1">Belongs to the eIF-2-beta/eIF-5 family.</text>
</comment>
<keyword evidence="5" id="KW-0342">GTP-binding</keyword>